<dbReference type="EMBL" id="LLXI01000065">
    <property type="protein sequence ID" value="PKY39477.1"/>
    <property type="molecule type" value="Genomic_DNA"/>
</dbReference>
<sequence length="57" mass="6463">MDNENKEALSPITKEIEEKAVKIKEGLKHVETKENNKLPTAAEIEAEKKEKESEGKK</sequence>
<dbReference type="GO" id="GO:0003785">
    <property type="term" value="F:actin monomer binding"/>
    <property type="evidence" value="ECO:0007669"/>
    <property type="project" value="InterPro"/>
</dbReference>
<dbReference type="InterPro" id="IPR001152">
    <property type="entry name" value="Beta-thymosin"/>
</dbReference>
<dbReference type="Proteomes" id="UP000234323">
    <property type="component" value="Unassembled WGS sequence"/>
</dbReference>
<dbReference type="InterPro" id="IPR038386">
    <property type="entry name" value="Beta-thymosin_sf"/>
</dbReference>
<dbReference type="GO" id="GO:0007015">
    <property type="term" value="P:actin filament organization"/>
    <property type="evidence" value="ECO:0007669"/>
    <property type="project" value="InterPro"/>
</dbReference>
<feature type="compositionally biased region" description="Basic and acidic residues" evidence="5">
    <location>
        <begin position="45"/>
        <end position="57"/>
    </location>
</feature>
<evidence type="ECO:0000256" key="5">
    <source>
        <dbReference type="SAM" id="MobiDB-lite"/>
    </source>
</evidence>
<dbReference type="AlphaFoldDB" id="A0A2I1FYL9"/>
<reference evidence="6 7" key="1">
    <citation type="submission" date="2015-10" db="EMBL/GenBank/DDBJ databases">
        <title>Genome analyses suggest a sexual origin of heterokaryosis in a supposedly ancient asexual fungus.</title>
        <authorList>
            <person name="Ropars J."/>
            <person name="Sedzielewska K."/>
            <person name="Noel J."/>
            <person name="Charron P."/>
            <person name="Farinelli L."/>
            <person name="Marton T."/>
            <person name="Kruger M."/>
            <person name="Pelin A."/>
            <person name="Brachmann A."/>
            <person name="Corradi N."/>
        </authorList>
    </citation>
    <scope>NUCLEOTIDE SEQUENCE [LARGE SCALE GENOMIC DNA]</scope>
    <source>
        <strain evidence="6 7">A4</strain>
    </source>
</reference>
<evidence type="ECO:0000256" key="1">
    <source>
        <dbReference type="ARBA" id="ARBA00004245"/>
    </source>
</evidence>
<keyword evidence="7" id="KW-1185">Reference proteome</keyword>
<evidence type="ECO:0000256" key="4">
    <source>
        <dbReference type="ARBA" id="ARBA00023212"/>
    </source>
</evidence>
<evidence type="ECO:0000313" key="6">
    <source>
        <dbReference type="EMBL" id="PKY39477.1"/>
    </source>
</evidence>
<evidence type="ECO:0000313" key="7">
    <source>
        <dbReference type="Proteomes" id="UP000234323"/>
    </source>
</evidence>
<dbReference type="Pfam" id="PF01290">
    <property type="entry name" value="Thymosin"/>
    <property type="match status" value="1"/>
</dbReference>
<comment type="similarity">
    <text evidence="2">Belongs to the thymosin beta family.</text>
</comment>
<protein>
    <submittedName>
        <fullName evidence="6">Uncharacterized protein</fullName>
    </submittedName>
</protein>
<gene>
    <name evidence="6" type="ORF">RhiirA4_393501</name>
</gene>
<dbReference type="GO" id="GO:0005856">
    <property type="term" value="C:cytoskeleton"/>
    <property type="evidence" value="ECO:0007669"/>
    <property type="project" value="UniProtKB-SubCell"/>
</dbReference>
<evidence type="ECO:0000256" key="2">
    <source>
        <dbReference type="ARBA" id="ARBA00009511"/>
    </source>
</evidence>
<dbReference type="Gene3D" id="1.20.5.520">
    <property type="entry name" value="Single helix bin"/>
    <property type="match status" value="1"/>
</dbReference>
<comment type="subcellular location">
    <subcellularLocation>
        <location evidence="1">Cytoplasm</location>
        <location evidence="1">Cytoskeleton</location>
    </subcellularLocation>
</comment>
<comment type="caution">
    <text evidence="6">The sequence shown here is derived from an EMBL/GenBank/DDBJ whole genome shotgun (WGS) entry which is preliminary data.</text>
</comment>
<name>A0A2I1FYL9_9GLOM</name>
<proteinExistence type="inferred from homology"/>
<organism evidence="6 7">
    <name type="scientific">Rhizophagus irregularis</name>
    <dbReference type="NCBI Taxonomy" id="588596"/>
    <lineage>
        <taxon>Eukaryota</taxon>
        <taxon>Fungi</taxon>
        <taxon>Fungi incertae sedis</taxon>
        <taxon>Mucoromycota</taxon>
        <taxon>Glomeromycotina</taxon>
        <taxon>Glomeromycetes</taxon>
        <taxon>Glomerales</taxon>
        <taxon>Glomeraceae</taxon>
        <taxon>Rhizophagus</taxon>
    </lineage>
</organism>
<accession>A0A2I1FYL9</accession>
<keyword evidence="3" id="KW-0963">Cytoplasm</keyword>
<keyword evidence="4" id="KW-0206">Cytoskeleton</keyword>
<evidence type="ECO:0000256" key="3">
    <source>
        <dbReference type="ARBA" id="ARBA00022490"/>
    </source>
</evidence>
<feature type="region of interest" description="Disordered" evidence="5">
    <location>
        <begin position="30"/>
        <end position="57"/>
    </location>
</feature>